<organism evidence="1 2">
    <name type="scientific">Roseibium aestuarii</name>
    <dbReference type="NCBI Taxonomy" id="2600299"/>
    <lineage>
        <taxon>Bacteria</taxon>
        <taxon>Pseudomonadati</taxon>
        <taxon>Pseudomonadota</taxon>
        <taxon>Alphaproteobacteria</taxon>
        <taxon>Hyphomicrobiales</taxon>
        <taxon>Stappiaceae</taxon>
        <taxon>Roseibium</taxon>
    </lineage>
</organism>
<dbReference type="Proteomes" id="UP001597327">
    <property type="component" value="Unassembled WGS sequence"/>
</dbReference>
<evidence type="ECO:0000313" key="2">
    <source>
        <dbReference type="Proteomes" id="UP001597327"/>
    </source>
</evidence>
<sequence length="84" mass="8800">MSVVILDLIGDPAFEMHGNMGQGWLTDPGSPLRCVRGDDGGRGEGSVPVASGGHALEQLLASARLRPSTRPIPTIVIPALSRDR</sequence>
<protein>
    <submittedName>
        <fullName evidence="1">Uncharacterized protein</fullName>
    </submittedName>
</protein>
<proteinExistence type="predicted"/>
<dbReference type="EMBL" id="JBHUFA010000001">
    <property type="protein sequence ID" value="MFD1694381.1"/>
    <property type="molecule type" value="Genomic_DNA"/>
</dbReference>
<accession>A0ABW4JT08</accession>
<name>A0ABW4JT08_9HYPH</name>
<gene>
    <name evidence="1" type="ORF">ACFSC7_02555</name>
</gene>
<evidence type="ECO:0000313" key="1">
    <source>
        <dbReference type="EMBL" id="MFD1694381.1"/>
    </source>
</evidence>
<keyword evidence="2" id="KW-1185">Reference proteome</keyword>
<reference evidence="2" key="1">
    <citation type="journal article" date="2019" name="Int. J. Syst. Evol. Microbiol.">
        <title>The Global Catalogue of Microorganisms (GCM) 10K type strain sequencing project: providing services to taxonomists for standard genome sequencing and annotation.</title>
        <authorList>
            <consortium name="The Broad Institute Genomics Platform"/>
            <consortium name="The Broad Institute Genome Sequencing Center for Infectious Disease"/>
            <person name="Wu L."/>
            <person name="Ma J."/>
        </authorList>
    </citation>
    <scope>NUCLEOTIDE SEQUENCE [LARGE SCALE GENOMIC DNA]</scope>
    <source>
        <strain evidence="2">JCM 3369</strain>
    </source>
</reference>
<comment type="caution">
    <text evidence="1">The sequence shown here is derived from an EMBL/GenBank/DDBJ whole genome shotgun (WGS) entry which is preliminary data.</text>
</comment>
<dbReference type="RefSeq" id="WP_149891759.1">
    <property type="nucleotide sequence ID" value="NZ_JBHUFA010000001.1"/>
</dbReference>